<accession>A0A2T4Q444</accession>
<evidence type="ECO:0000256" key="2">
    <source>
        <dbReference type="ARBA" id="ARBA00018486"/>
    </source>
</evidence>
<evidence type="ECO:0000256" key="3">
    <source>
        <dbReference type="ARBA" id="ARBA00032861"/>
    </source>
</evidence>
<dbReference type="SUPFAM" id="SSF54909">
    <property type="entry name" value="Dimeric alpha+beta barrel"/>
    <property type="match status" value="1"/>
</dbReference>
<dbReference type="PANTHER" id="PTHR33336:SF3">
    <property type="entry name" value="ABM DOMAIN-CONTAINING PROTEIN"/>
    <property type="match status" value="1"/>
</dbReference>
<reference evidence="5 6" key="1">
    <citation type="journal article" date="2016" name="Front. Microbiol.">
        <title>Comprehensive Phylogenetic Analysis of Bovine Non-aureus Staphylococci Species Based on Whole-Genome Sequencing.</title>
        <authorList>
            <person name="Naushad S."/>
            <person name="Barkema H.W."/>
            <person name="Luby C."/>
            <person name="Condas L.A."/>
            <person name="Nobrega D.B."/>
            <person name="Carson D.A."/>
            <person name="De Buck J."/>
        </authorList>
    </citation>
    <scope>NUCLEOTIDE SEQUENCE [LARGE SCALE GENOMIC DNA]</scope>
    <source>
        <strain evidence="5 6">SNUC 2993</strain>
    </source>
</reference>
<dbReference type="Pfam" id="PF03992">
    <property type="entry name" value="ABM"/>
    <property type="match status" value="1"/>
</dbReference>
<keyword evidence="5" id="KW-0503">Monooxygenase</keyword>
<evidence type="ECO:0000256" key="1">
    <source>
        <dbReference type="ARBA" id="ARBA00009267"/>
    </source>
</evidence>
<protein>
    <recommendedName>
        <fullName evidence="2">Signal transduction protein TRAP</fullName>
    </recommendedName>
    <alternativeName>
        <fullName evidence="3">Target of RNAIII-activating protein</fullName>
    </alternativeName>
</protein>
<dbReference type="Gene3D" id="3.30.70.100">
    <property type="match status" value="1"/>
</dbReference>
<dbReference type="GO" id="GO:0004497">
    <property type="term" value="F:monooxygenase activity"/>
    <property type="evidence" value="ECO:0007669"/>
    <property type="project" value="UniProtKB-KW"/>
</dbReference>
<name>A0A2T4Q444_STAWA</name>
<dbReference type="RefSeq" id="WP_107532270.1">
    <property type="nucleotide sequence ID" value="NZ_PZEV01000001.1"/>
</dbReference>
<proteinExistence type="inferred from homology"/>
<dbReference type="AlphaFoldDB" id="A0A2T4Q444"/>
<organism evidence="5 6">
    <name type="scientific">Staphylococcus warneri</name>
    <dbReference type="NCBI Taxonomy" id="1292"/>
    <lineage>
        <taxon>Bacteria</taxon>
        <taxon>Bacillati</taxon>
        <taxon>Bacillota</taxon>
        <taxon>Bacilli</taxon>
        <taxon>Bacillales</taxon>
        <taxon>Staphylococcaceae</taxon>
        <taxon>Staphylococcus</taxon>
    </lineage>
</organism>
<evidence type="ECO:0000259" key="4">
    <source>
        <dbReference type="PROSITE" id="PS51725"/>
    </source>
</evidence>
<dbReference type="PROSITE" id="PS51725">
    <property type="entry name" value="ABM"/>
    <property type="match status" value="1"/>
</dbReference>
<dbReference type="PANTHER" id="PTHR33336">
    <property type="entry name" value="QUINOL MONOOXYGENASE YGIN-RELATED"/>
    <property type="match status" value="1"/>
</dbReference>
<evidence type="ECO:0000313" key="6">
    <source>
        <dbReference type="Proteomes" id="UP000240717"/>
    </source>
</evidence>
<sequence length="95" mass="11201">MMIINAKIKISEEKRDEYLKLMEHLVSESRKEEGVLFYSHYEDVQDRNTFIVVENYVDEAAIKSHNESEHLQMFKNEIGNFVVEVPVIEVAQQVK</sequence>
<evidence type="ECO:0000313" key="5">
    <source>
        <dbReference type="EMBL" id="PTI52759.1"/>
    </source>
</evidence>
<comment type="caution">
    <text evidence="5">The sequence shown here is derived from an EMBL/GenBank/DDBJ whole genome shotgun (WGS) entry which is preliminary data.</text>
</comment>
<dbReference type="InterPro" id="IPR050744">
    <property type="entry name" value="AI-2_Isomerase_LsrG"/>
</dbReference>
<feature type="domain" description="ABM" evidence="4">
    <location>
        <begin position="2"/>
        <end position="90"/>
    </location>
</feature>
<dbReference type="InterPro" id="IPR011008">
    <property type="entry name" value="Dimeric_a/b-barrel"/>
</dbReference>
<keyword evidence="5" id="KW-0560">Oxidoreductase</keyword>
<comment type="similarity">
    <text evidence="1">Belongs to the TRAP family.</text>
</comment>
<dbReference type="EMBL" id="PZEV01000001">
    <property type="protein sequence ID" value="PTI52759.1"/>
    <property type="molecule type" value="Genomic_DNA"/>
</dbReference>
<dbReference type="Proteomes" id="UP000240717">
    <property type="component" value="Unassembled WGS sequence"/>
</dbReference>
<gene>
    <name evidence="5" type="ORF">BU085_00635</name>
</gene>
<dbReference type="STRING" id="1194526.A284_01990"/>
<dbReference type="InterPro" id="IPR007138">
    <property type="entry name" value="ABM_dom"/>
</dbReference>